<name>A0AAV1C944_OLDCO</name>
<gene>
    <name evidence="1" type="ORF">OLC1_LOCUS3283</name>
</gene>
<dbReference type="Proteomes" id="UP001161247">
    <property type="component" value="Chromosome 1"/>
</dbReference>
<organism evidence="1 2">
    <name type="scientific">Oldenlandia corymbosa var. corymbosa</name>
    <dbReference type="NCBI Taxonomy" id="529605"/>
    <lineage>
        <taxon>Eukaryota</taxon>
        <taxon>Viridiplantae</taxon>
        <taxon>Streptophyta</taxon>
        <taxon>Embryophyta</taxon>
        <taxon>Tracheophyta</taxon>
        <taxon>Spermatophyta</taxon>
        <taxon>Magnoliopsida</taxon>
        <taxon>eudicotyledons</taxon>
        <taxon>Gunneridae</taxon>
        <taxon>Pentapetalae</taxon>
        <taxon>asterids</taxon>
        <taxon>lamiids</taxon>
        <taxon>Gentianales</taxon>
        <taxon>Rubiaceae</taxon>
        <taxon>Rubioideae</taxon>
        <taxon>Spermacoceae</taxon>
        <taxon>Hedyotis-Oldenlandia complex</taxon>
        <taxon>Oldenlandia</taxon>
    </lineage>
</organism>
<evidence type="ECO:0000313" key="2">
    <source>
        <dbReference type="Proteomes" id="UP001161247"/>
    </source>
</evidence>
<accession>A0AAV1C944</accession>
<protein>
    <submittedName>
        <fullName evidence="1">OLC1v1026336C1</fullName>
    </submittedName>
</protein>
<sequence length="257" mass="30330">MSSQSKDFLKEVKASWSEPIKCTCMYQLVRKLKRLKPVLKQLNRHQFPDIQQQMQQVMVSLQQIQERVGQNPTDESLQKREREEYKNYIAVCKAHESFIYQKAKEFWNKQSDSNSSFFHAKMRIRTMKNRILSFVNTEEELVSDWKLVAKHFVGFYQAQLGQTSVREEADPTVFNQGPILDWKKQLLLVKQVSQKEIKRALWDIHSCKSPGPDRFGSGFYKDAWAVVKEDVTKAVMEFLETGELLKQKYFVEGERMF</sequence>
<dbReference type="AlphaFoldDB" id="A0AAV1C944"/>
<evidence type="ECO:0000313" key="1">
    <source>
        <dbReference type="EMBL" id="CAI9091332.1"/>
    </source>
</evidence>
<dbReference type="EMBL" id="OX459118">
    <property type="protein sequence ID" value="CAI9091332.1"/>
    <property type="molecule type" value="Genomic_DNA"/>
</dbReference>
<keyword evidence="2" id="KW-1185">Reference proteome</keyword>
<proteinExistence type="predicted"/>
<reference evidence="1" key="1">
    <citation type="submission" date="2023-03" db="EMBL/GenBank/DDBJ databases">
        <authorList>
            <person name="Julca I."/>
        </authorList>
    </citation>
    <scope>NUCLEOTIDE SEQUENCE</scope>
</reference>